<dbReference type="EMBL" id="MN956836">
    <property type="protein sequence ID" value="QTX14999.1"/>
    <property type="molecule type" value="Genomic_DNA"/>
</dbReference>
<protein>
    <submittedName>
        <fullName evidence="5">Tellurium resistance protein TerD</fullName>
    </submittedName>
</protein>
<name>A0A8B0SVD3_KLEPN</name>
<dbReference type="AlphaFoldDB" id="A0A8B0SVD3"/>
<accession>A0A8B0SVD3</accession>
<proteinExistence type="inferred from homology"/>
<organism evidence="5">
    <name type="scientific">Klebsiella pneumoniae</name>
    <dbReference type="NCBI Taxonomy" id="573"/>
    <lineage>
        <taxon>Bacteria</taxon>
        <taxon>Pseudomonadati</taxon>
        <taxon>Pseudomonadota</taxon>
        <taxon>Gammaproteobacteria</taxon>
        <taxon>Enterobacterales</taxon>
        <taxon>Enterobacteriaceae</taxon>
        <taxon>Klebsiella/Raoultella group</taxon>
        <taxon>Klebsiella</taxon>
        <taxon>Klebsiella pneumoniae complex</taxon>
    </lineage>
</organism>
<sequence>MSVSLSKGGNVSLSKNRAKHEKNVWLALAGMHVLRTVRTLTSMLPHFCWQPMARFVAMQISFFYNNLKSADGSVTHTGDNRTGEGDGDDESLKNQTGRGTRGCRQKLFFVVTIHDAQARRQSFGQVSGAFIRLVNDDNQTEVARYDLTEDASTETAMLFGELYRHNGEWKFRAVGRGYAGGLASVCAQYGINAS</sequence>
<keyword evidence="2" id="KW-0778">Tellurium resistance</keyword>
<dbReference type="InterPro" id="IPR051324">
    <property type="entry name" value="Stress/Tellurium_Resist"/>
</dbReference>
<keyword evidence="5" id="KW-0614">Plasmid</keyword>
<evidence type="ECO:0000313" key="5">
    <source>
        <dbReference type="EMBL" id="QTX14999.1"/>
    </source>
</evidence>
<dbReference type="Pfam" id="PF02342">
    <property type="entry name" value="TerD"/>
    <property type="match status" value="1"/>
</dbReference>
<evidence type="ECO:0000256" key="1">
    <source>
        <dbReference type="ARBA" id="ARBA00008775"/>
    </source>
</evidence>
<reference evidence="5" key="1">
    <citation type="submission" date="2020-01" db="EMBL/GenBank/DDBJ databases">
        <authorList>
            <person name="Qin S."/>
        </authorList>
    </citation>
    <scope>NUCLEOTIDE SEQUENCE</scope>
    <source>
        <strain evidence="5">CVir17-16-YZ6g</strain>
        <plasmid evidence="5">p17-15-vir-like</plasmid>
    </source>
</reference>
<dbReference type="Gene3D" id="2.60.60.30">
    <property type="entry name" value="sav2460 like domains"/>
    <property type="match status" value="1"/>
</dbReference>
<dbReference type="PANTHER" id="PTHR32097:SF4">
    <property type="entry name" value="GENERAL STRESS PROTEIN 16U"/>
    <property type="match status" value="1"/>
</dbReference>
<evidence type="ECO:0000259" key="4">
    <source>
        <dbReference type="Pfam" id="PF02342"/>
    </source>
</evidence>
<feature type="region of interest" description="Disordered" evidence="3">
    <location>
        <begin position="75"/>
        <end position="99"/>
    </location>
</feature>
<dbReference type="GO" id="GO:0046690">
    <property type="term" value="P:response to tellurium ion"/>
    <property type="evidence" value="ECO:0007669"/>
    <property type="project" value="UniProtKB-KW"/>
</dbReference>
<geneLocation type="plasmid" evidence="5">
    <name>p17-15-vir-like</name>
</geneLocation>
<dbReference type="InterPro" id="IPR003325">
    <property type="entry name" value="TerD"/>
</dbReference>
<evidence type="ECO:0000256" key="3">
    <source>
        <dbReference type="SAM" id="MobiDB-lite"/>
    </source>
</evidence>
<feature type="domain" description="TerD" evidence="4">
    <location>
        <begin position="1"/>
        <end position="189"/>
    </location>
</feature>
<comment type="similarity">
    <text evidence="1">Belongs to the CAPAB/TerDEXZ family.</text>
</comment>
<dbReference type="PANTHER" id="PTHR32097">
    <property type="entry name" value="CAMP-BINDING PROTEIN 1-RELATED"/>
    <property type="match status" value="1"/>
</dbReference>
<evidence type="ECO:0000256" key="2">
    <source>
        <dbReference type="ARBA" id="ARBA00022686"/>
    </source>
</evidence>
<dbReference type="CDD" id="cd06974">
    <property type="entry name" value="TerD_like"/>
    <property type="match status" value="1"/>
</dbReference>